<evidence type="ECO:0000256" key="5">
    <source>
        <dbReference type="ARBA" id="ARBA00022840"/>
    </source>
</evidence>
<organism evidence="9 10">
    <name type="scientific">Paenibacillus baimaensis</name>
    <dbReference type="NCBI Taxonomy" id="2982185"/>
    <lineage>
        <taxon>Bacteria</taxon>
        <taxon>Bacillati</taxon>
        <taxon>Bacillota</taxon>
        <taxon>Bacilli</taxon>
        <taxon>Bacillales</taxon>
        <taxon>Paenibacillaceae</taxon>
        <taxon>Paenibacillus</taxon>
    </lineage>
</organism>
<dbReference type="InterPro" id="IPR011009">
    <property type="entry name" value="Kinase-like_dom_sf"/>
</dbReference>
<keyword evidence="4 7" id="KW-0418">Kinase</keyword>
<keyword evidence="2 7" id="KW-0808">Transferase</keyword>
<dbReference type="RefSeq" id="WP_262683510.1">
    <property type="nucleotide sequence ID" value="NZ_JAOQIO010000018.1"/>
</dbReference>
<dbReference type="CDD" id="cd05150">
    <property type="entry name" value="APH"/>
    <property type="match status" value="1"/>
</dbReference>
<dbReference type="InterPro" id="IPR024165">
    <property type="entry name" value="Kan/Strep_kinase"/>
</dbReference>
<evidence type="ECO:0000313" key="9">
    <source>
        <dbReference type="EMBL" id="MCU6792104.1"/>
    </source>
</evidence>
<dbReference type="InterPro" id="IPR002575">
    <property type="entry name" value="Aminoglycoside_PTrfase"/>
</dbReference>
<accession>A0ABT2UBU4</accession>
<dbReference type="Gene3D" id="3.30.200.20">
    <property type="entry name" value="Phosphorylase Kinase, domain 1"/>
    <property type="match status" value="1"/>
</dbReference>
<protein>
    <submittedName>
        <fullName evidence="9">Aminoglycoside 3'-phosphotransferase</fullName>
    </submittedName>
</protein>
<evidence type="ECO:0000256" key="2">
    <source>
        <dbReference type="ARBA" id="ARBA00022679"/>
    </source>
</evidence>
<gene>
    <name evidence="9" type="ORF">OB236_08190</name>
</gene>
<dbReference type="PANTHER" id="PTHR21310">
    <property type="entry name" value="AMINOGLYCOSIDE PHOSPHOTRANSFERASE-RELATED-RELATED"/>
    <property type="match status" value="1"/>
</dbReference>
<dbReference type="NCBIfam" id="NF033068">
    <property type="entry name" value="APH_3p"/>
    <property type="match status" value="1"/>
</dbReference>
<keyword evidence="3 7" id="KW-0547">Nucleotide-binding</keyword>
<sequence length="259" mass="30084">MQEFILPENLSKISNGYTWRRITIGHSESKTYLLTGTSVNLYLKIQSLTAIESLLNEKNRLEWLQGKLSVPEVLYYGKDYTNEYLLITEIAGVNASDKSFEMTSSAIMKQLAAGLREVHEVKIDNCPFNQRLESKIEEARKRVQNKLVDEEDFDQIRLGLSPEDLLKELLFKRPMMEDLVFTHGDYCLPNIIIDNDRFSGVIDWGRAGIADRYQDLALAARSITYNFGKKHVQHFLDEYGIKELDESKIYFYQLLDEFF</sequence>
<name>A0ABT2UBU4_9BACL</name>
<keyword evidence="5 7" id="KW-0067">ATP-binding</keyword>
<evidence type="ECO:0000256" key="1">
    <source>
        <dbReference type="ARBA" id="ARBA00006219"/>
    </source>
</evidence>
<evidence type="ECO:0000256" key="6">
    <source>
        <dbReference type="ARBA" id="ARBA00023251"/>
    </source>
</evidence>
<dbReference type="SUPFAM" id="SSF56112">
    <property type="entry name" value="Protein kinase-like (PK-like)"/>
    <property type="match status" value="1"/>
</dbReference>
<reference evidence="9 10" key="1">
    <citation type="submission" date="2022-09" db="EMBL/GenBank/DDBJ databases">
        <authorList>
            <person name="Han X.L."/>
            <person name="Wang Q."/>
            <person name="Lu T."/>
        </authorList>
    </citation>
    <scope>NUCLEOTIDE SEQUENCE [LARGE SCALE GENOMIC DNA]</scope>
    <source>
        <strain evidence="9 10">WQ 127069</strain>
    </source>
</reference>
<dbReference type="PANTHER" id="PTHR21310:SF41">
    <property type="entry name" value="3'-PHOSPHOTRANSFERASE, PUTATIVE-RELATED"/>
    <property type="match status" value="1"/>
</dbReference>
<dbReference type="Proteomes" id="UP001652445">
    <property type="component" value="Unassembled WGS sequence"/>
</dbReference>
<dbReference type="EMBL" id="JAOQIO010000018">
    <property type="protein sequence ID" value="MCU6792104.1"/>
    <property type="molecule type" value="Genomic_DNA"/>
</dbReference>
<comment type="caution">
    <text evidence="9">The sequence shown here is derived from an EMBL/GenBank/DDBJ whole genome shotgun (WGS) entry which is preliminary data.</text>
</comment>
<dbReference type="InterPro" id="IPR051678">
    <property type="entry name" value="AGP_Transferase"/>
</dbReference>
<dbReference type="Pfam" id="PF01636">
    <property type="entry name" value="APH"/>
    <property type="match status" value="1"/>
</dbReference>
<evidence type="ECO:0000256" key="4">
    <source>
        <dbReference type="ARBA" id="ARBA00022777"/>
    </source>
</evidence>
<dbReference type="PIRSF" id="PIRSF000706">
    <property type="entry name" value="Kanamycin_kin"/>
    <property type="match status" value="1"/>
</dbReference>
<evidence type="ECO:0000259" key="8">
    <source>
        <dbReference type="Pfam" id="PF01636"/>
    </source>
</evidence>
<keyword evidence="10" id="KW-1185">Reference proteome</keyword>
<comment type="similarity">
    <text evidence="1 7">Belongs to the aminoglycoside phosphotransferase family.</text>
</comment>
<proteinExistence type="inferred from homology"/>
<evidence type="ECO:0000256" key="7">
    <source>
        <dbReference type="PIRNR" id="PIRNR000706"/>
    </source>
</evidence>
<dbReference type="Gene3D" id="3.90.1200.10">
    <property type="match status" value="1"/>
</dbReference>
<evidence type="ECO:0000313" key="10">
    <source>
        <dbReference type="Proteomes" id="UP001652445"/>
    </source>
</evidence>
<feature type="domain" description="Aminoglycoside phosphotransferase" evidence="8">
    <location>
        <begin position="19"/>
        <end position="242"/>
    </location>
</feature>
<evidence type="ECO:0000256" key="3">
    <source>
        <dbReference type="ARBA" id="ARBA00022741"/>
    </source>
</evidence>
<keyword evidence="6 7" id="KW-0046">Antibiotic resistance</keyword>